<feature type="transmembrane region" description="Helical" evidence="1">
    <location>
        <begin position="494"/>
        <end position="516"/>
    </location>
</feature>
<feature type="transmembrane region" description="Helical" evidence="1">
    <location>
        <begin position="567"/>
        <end position="586"/>
    </location>
</feature>
<keyword evidence="1" id="KW-0812">Transmembrane</keyword>
<reference evidence="4" key="1">
    <citation type="submission" date="2025-08" db="UniProtKB">
        <authorList>
            <consortium name="RefSeq"/>
        </authorList>
    </citation>
    <scope>IDENTIFICATION</scope>
    <source>
        <tissue evidence="4">Muscle</tissue>
    </source>
</reference>
<accession>A0ABM1TNA8</accession>
<feature type="transmembrane region" description="Helical" evidence="1">
    <location>
        <begin position="598"/>
        <end position="616"/>
    </location>
</feature>
<keyword evidence="3" id="KW-1185">Reference proteome</keyword>
<feature type="transmembrane region" description="Helical" evidence="1">
    <location>
        <begin position="450"/>
        <end position="474"/>
    </location>
</feature>
<feature type="transmembrane region" description="Helical" evidence="1">
    <location>
        <begin position="421"/>
        <end position="443"/>
    </location>
</feature>
<keyword evidence="1" id="KW-1133">Transmembrane helix</keyword>
<feature type="transmembrane region" description="Helical" evidence="1">
    <location>
        <begin position="636"/>
        <end position="657"/>
    </location>
</feature>
<dbReference type="PANTHER" id="PTHR11161">
    <property type="entry name" value="O-ACYLTRANSFERASE"/>
    <property type="match status" value="1"/>
</dbReference>
<feature type="transmembrane region" description="Helical" evidence="1">
    <location>
        <begin position="360"/>
        <end position="380"/>
    </location>
</feature>
<protein>
    <submittedName>
        <fullName evidence="4">O-acyltransferase like protein-like</fullName>
    </submittedName>
</protein>
<evidence type="ECO:0000259" key="2">
    <source>
        <dbReference type="SMART" id="SM00703"/>
    </source>
</evidence>
<dbReference type="Pfam" id="PF01757">
    <property type="entry name" value="Acyl_transf_3"/>
    <property type="match status" value="1"/>
</dbReference>
<organism evidence="3 4">
    <name type="scientific">Limulus polyphemus</name>
    <name type="common">Atlantic horseshoe crab</name>
    <dbReference type="NCBI Taxonomy" id="6850"/>
    <lineage>
        <taxon>Eukaryota</taxon>
        <taxon>Metazoa</taxon>
        <taxon>Ecdysozoa</taxon>
        <taxon>Arthropoda</taxon>
        <taxon>Chelicerata</taxon>
        <taxon>Merostomata</taxon>
        <taxon>Xiphosura</taxon>
        <taxon>Limulidae</taxon>
        <taxon>Limulus</taxon>
    </lineage>
</organism>
<feature type="transmembrane region" description="Helical" evidence="1">
    <location>
        <begin position="317"/>
        <end position="340"/>
    </location>
</feature>
<dbReference type="Pfam" id="PF20146">
    <property type="entry name" value="NRF"/>
    <property type="match status" value="1"/>
</dbReference>
<dbReference type="InterPro" id="IPR006621">
    <property type="entry name" value="Nose-resist-to-fluoxetine_N"/>
</dbReference>
<dbReference type="RefSeq" id="XP_022257364.1">
    <property type="nucleotide sequence ID" value="XM_022401656.1"/>
</dbReference>
<evidence type="ECO:0000313" key="3">
    <source>
        <dbReference type="Proteomes" id="UP000694941"/>
    </source>
</evidence>
<dbReference type="GeneID" id="106472170"/>
<feature type="transmembrane region" description="Helical" evidence="1">
    <location>
        <begin position="276"/>
        <end position="297"/>
    </location>
</feature>
<feature type="transmembrane region" description="Helical" evidence="1">
    <location>
        <begin position="528"/>
        <end position="547"/>
    </location>
</feature>
<gene>
    <name evidence="4" type="primary">LOC106472170</name>
</gene>
<feature type="transmembrane region" description="Helical" evidence="1">
    <location>
        <begin position="203"/>
        <end position="224"/>
    </location>
</feature>
<evidence type="ECO:0000256" key="1">
    <source>
        <dbReference type="SAM" id="Phobius"/>
    </source>
</evidence>
<name>A0ABM1TNA8_LIMPO</name>
<evidence type="ECO:0000313" key="4">
    <source>
        <dbReference type="RefSeq" id="XP_022257364.1"/>
    </source>
</evidence>
<keyword evidence="1" id="KW-0472">Membrane</keyword>
<sequence length="682" mass="78238">MAKNNDIVYQIWKTMEKKAEKTAQVIISNIKMPILETLKVTNVSQPCISSILSLMSGLTYTKTWAAQMIDASGKIPEGILRGTMSAFGSYDECVSIKADVENFRGQYCTVEFHPHLPPAPHFQSIAKGLDIFRNFTAPDKVFNIISKNAHYFNYLSYRVGICLPSTCSKEDLQKMSDKVSSWMYMSSQVKRCEVKEELKLETFQIFVIGIFLAVGCLVIFATFIDIYQRRSDRKNEHMNILKCTSTDYLLTFSLYTNGKKLFSTKSARNTIGALHGIRLISILWIIWSHTYFFINYQVFTDSFLASDFVSSFMSQPIVNGTVAVDTFFYLSGLLTFYVTLQLLEKNERRLNIPVYLLHRYWRLAPPLAFTICLTMLIPLLGSGPLWHEGIDHVVEGCRKYWWTNMLFINNFLTSRNVCLNYTWYLPNDFQFHILSLLILVPLMRSTARGLLITATLILSSMVITGAITEFYGYPATRLYGLPTTDEVWEFCTKIYFQPYTHLGAYCVGAMVGYLLTKKQQIYLSPFQQALGWLLSMAGLMLVLYGTYDWNRGEETSRAAVVLYAATHRTIWALAIAWLTVSCVYGYGGLLNTFLSLKILVVLDRVTYAAYLIHPLFQQLYHSRLRVHLSGDQYVGIYGYFGNLMVVYPSAFMFTLFFESPFLSLEKLLLTRFTEKRGIQRFT</sequence>
<dbReference type="SMART" id="SM00703">
    <property type="entry name" value="NRF"/>
    <property type="match status" value="1"/>
</dbReference>
<dbReference type="InterPro" id="IPR052728">
    <property type="entry name" value="O2_lipid_transport_reg"/>
</dbReference>
<dbReference type="Proteomes" id="UP000694941">
    <property type="component" value="Unplaced"/>
</dbReference>
<dbReference type="PANTHER" id="PTHR11161:SF0">
    <property type="entry name" value="O-ACYLTRANSFERASE LIKE PROTEIN"/>
    <property type="match status" value="1"/>
</dbReference>
<proteinExistence type="predicted"/>
<dbReference type="InterPro" id="IPR002656">
    <property type="entry name" value="Acyl_transf_3_dom"/>
</dbReference>
<feature type="domain" description="Nose resistant-to-fluoxetine protein N-terminal" evidence="2">
    <location>
        <begin position="44"/>
        <end position="194"/>
    </location>
</feature>